<dbReference type="GeneID" id="93924265"/>
<evidence type="ECO:0000313" key="2">
    <source>
        <dbReference type="Proteomes" id="UP000245369"/>
    </source>
</evidence>
<accession>A0ABM6W5U3</accession>
<dbReference type="InterPro" id="IPR011051">
    <property type="entry name" value="RmlC_Cupin_sf"/>
</dbReference>
<dbReference type="Gene3D" id="2.60.120.10">
    <property type="entry name" value="Jelly Rolls"/>
    <property type="match status" value="1"/>
</dbReference>
<gene>
    <name evidence="1" type="ORF">DK182_07045</name>
</gene>
<dbReference type="SUPFAM" id="SSF51182">
    <property type="entry name" value="RmlC-like cupins"/>
    <property type="match status" value="1"/>
</dbReference>
<keyword evidence="2" id="KW-1185">Reference proteome</keyword>
<evidence type="ECO:0000313" key="1">
    <source>
        <dbReference type="EMBL" id="AWN21115.1"/>
    </source>
</evidence>
<organism evidence="1 2">
    <name type="scientific">Streptococcus sobrinus</name>
    <dbReference type="NCBI Taxonomy" id="1310"/>
    <lineage>
        <taxon>Bacteria</taxon>
        <taxon>Bacillati</taxon>
        <taxon>Bacillota</taxon>
        <taxon>Bacilli</taxon>
        <taxon>Lactobacillales</taxon>
        <taxon>Streptococcaceae</taxon>
        <taxon>Streptococcus</taxon>
    </lineage>
</organism>
<dbReference type="InterPro" id="IPR014710">
    <property type="entry name" value="RmlC-like_jellyroll"/>
</dbReference>
<protein>
    <submittedName>
        <fullName evidence="1">Acetate kinase</fullName>
    </submittedName>
</protein>
<dbReference type="GO" id="GO:0016301">
    <property type="term" value="F:kinase activity"/>
    <property type="evidence" value="ECO:0007669"/>
    <property type="project" value="UniProtKB-KW"/>
</dbReference>
<dbReference type="RefSeq" id="WP_002962807.1">
    <property type="nucleotide sequence ID" value="NZ_CP029490.1"/>
</dbReference>
<dbReference type="Proteomes" id="UP000245369">
    <property type="component" value="Chromosome"/>
</dbReference>
<name>A0ABM6W5U3_9STRE</name>
<reference evidence="1 2" key="1">
    <citation type="submission" date="2018-05" db="EMBL/GenBank/DDBJ databases">
        <title>Complete genome sequences of Streptococcus sobrinus.</title>
        <authorList>
            <person name="Sales M."/>
            <person name="Jensen P.A."/>
        </authorList>
    </citation>
    <scope>NUCLEOTIDE SEQUENCE [LARGE SCALE GENOMIC DNA]</scope>
    <source>
        <strain evidence="1 2">SL1</strain>
    </source>
</reference>
<keyword evidence="1" id="KW-0808">Transferase</keyword>
<keyword evidence="1" id="KW-0418">Kinase</keyword>
<proteinExistence type="predicted"/>
<dbReference type="EMBL" id="CP029490">
    <property type="protein sequence ID" value="AWN21115.1"/>
    <property type="molecule type" value="Genomic_DNA"/>
</dbReference>
<sequence length="100" mass="11247">MKLELLNLVNYHDYQITSRSLSQKLGLDQVVTLYAMDKAETISQESSPSPKLIQVLEGQLEVSLAEEEAELLKPNELLTVPALKLHALKAVEKTKFLQIE</sequence>